<dbReference type="RefSeq" id="WP_253668900.1">
    <property type="nucleotide sequence ID" value="NZ_JAMTCP010000006.1"/>
</dbReference>
<evidence type="ECO:0000313" key="1">
    <source>
        <dbReference type="EMBL" id="MCP2257958.1"/>
    </source>
</evidence>
<comment type="caution">
    <text evidence="1">The sequence shown here is derived from an EMBL/GenBank/DDBJ whole genome shotgun (WGS) entry which is preliminary data.</text>
</comment>
<keyword evidence="2" id="KW-1185">Reference proteome</keyword>
<protein>
    <submittedName>
        <fullName evidence="1">Uncharacterized protein</fullName>
    </submittedName>
</protein>
<dbReference type="Proteomes" id="UP001205311">
    <property type="component" value="Unassembled WGS sequence"/>
</dbReference>
<organism evidence="1 2">
    <name type="scientific">Streptoalloteichus tenebrarius (strain ATCC 17920 / DSM 40477 / JCM 4838 / CBS 697.72 / NBRC 16177 / NCIMB 11028 / NRRL B-12390 / A12253. 1 / ISP 5477)</name>
    <name type="common">Streptomyces tenebrarius</name>
    <dbReference type="NCBI Taxonomy" id="1933"/>
    <lineage>
        <taxon>Bacteria</taxon>
        <taxon>Bacillati</taxon>
        <taxon>Actinomycetota</taxon>
        <taxon>Actinomycetes</taxon>
        <taxon>Pseudonocardiales</taxon>
        <taxon>Pseudonocardiaceae</taxon>
        <taxon>Streptoalloteichus</taxon>
    </lineage>
</organism>
<reference evidence="1 2" key="1">
    <citation type="submission" date="2022-06" db="EMBL/GenBank/DDBJ databases">
        <title>Genomic Encyclopedia of Archaeal and Bacterial Type Strains, Phase II (KMG-II): from individual species to whole genera.</title>
        <authorList>
            <person name="Goeker M."/>
        </authorList>
    </citation>
    <scope>NUCLEOTIDE SEQUENCE [LARGE SCALE GENOMIC DNA]</scope>
    <source>
        <strain evidence="1 2">DSM 40477</strain>
    </source>
</reference>
<accession>A0ABT1HR27</accession>
<gene>
    <name evidence="1" type="ORF">LX15_001645</name>
</gene>
<name>A0ABT1HR27_STRSD</name>
<sequence>MRREWARLPLSVVLECNRIVAESMNALGELIGRAHQPFEATRGLWSAVMTEQDRLTLTLVGDAGLHTDIASALAVQWMRGGPWLPPQVAEQSESVLLAAPPLWVGADELFVVPVNEDAPEWLSVICRRCGAEVESGPASTLPALLGLFGQPHQGCPWRCLVRRLSEYVVLDSAAQTRARTVLHNLRIYQDAVRALVDAGTSLGPEGLESEQDWAMALDRAADGEGLWADLVEVVTARWLAWRALWRSLEEDHKRWLAAQQREGESSETRPVLRLLNPMEMPDGRE</sequence>
<proteinExistence type="predicted"/>
<dbReference type="EMBL" id="JAMTCP010000006">
    <property type="protein sequence ID" value="MCP2257958.1"/>
    <property type="molecule type" value="Genomic_DNA"/>
</dbReference>
<evidence type="ECO:0000313" key="2">
    <source>
        <dbReference type="Proteomes" id="UP001205311"/>
    </source>
</evidence>